<dbReference type="NCBIfam" id="NF041528">
    <property type="entry name" value="strep_LAETG"/>
    <property type="match status" value="1"/>
</dbReference>
<evidence type="ECO:0000313" key="4">
    <source>
        <dbReference type="Proteomes" id="UP000606194"/>
    </source>
</evidence>
<feature type="region of interest" description="Disordered" evidence="1">
    <location>
        <begin position="161"/>
        <end position="250"/>
    </location>
</feature>
<sequence length="284" mass="29167">MAHAGTDGDCQSVTVQYRIVGADGNVVGADWTSQGGFHSWDTVPGAVEVRLAPHQKVKEGCTYPVSLAEYTTEGPNWFVSGHQTLIDKATVRLTAADVAGNDDAKRTWQKLVVQPPTCYGQIDLYGDDVSYDGKEGQGHGPAPYQPDNIVTPYHLIAAWNGGDKPCTPAAPESPSEPTPSSPSTPTQPAGEVPPPSSSTPPETPQPSTTPPTTSKVPPAPPAPSTPVTPPSDSPEPSPSGSTPPLAETGASSSTGLIAACAAVVLALGAGVTYTAGRARRSRQG</sequence>
<keyword evidence="4" id="KW-1185">Reference proteome</keyword>
<evidence type="ECO:0000313" key="3">
    <source>
        <dbReference type="EMBL" id="GGS05334.1"/>
    </source>
</evidence>
<name>A0A918L5U6_9ACTN</name>
<reference evidence="3" key="1">
    <citation type="journal article" date="2014" name="Int. J. Syst. Evol. Microbiol.">
        <title>Complete genome sequence of Corynebacterium casei LMG S-19264T (=DSM 44701T), isolated from a smear-ripened cheese.</title>
        <authorList>
            <consortium name="US DOE Joint Genome Institute (JGI-PGF)"/>
            <person name="Walter F."/>
            <person name="Albersmeier A."/>
            <person name="Kalinowski J."/>
            <person name="Ruckert C."/>
        </authorList>
    </citation>
    <scope>NUCLEOTIDE SEQUENCE</scope>
    <source>
        <strain evidence="3">JCM 4386</strain>
    </source>
</reference>
<protein>
    <recommendedName>
        <fullName evidence="5">Gram-positive cocci surface proteins LPxTG domain-containing protein</fullName>
    </recommendedName>
</protein>
<reference evidence="3" key="2">
    <citation type="submission" date="2020-09" db="EMBL/GenBank/DDBJ databases">
        <authorList>
            <person name="Sun Q."/>
            <person name="Ohkuma M."/>
        </authorList>
    </citation>
    <scope>NUCLEOTIDE SEQUENCE</scope>
    <source>
        <strain evidence="3">JCM 4386</strain>
    </source>
</reference>
<evidence type="ECO:0008006" key="5">
    <source>
        <dbReference type="Google" id="ProtNLM"/>
    </source>
</evidence>
<dbReference type="AlphaFoldDB" id="A0A918L5U6"/>
<evidence type="ECO:0000256" key="2">
    <source>
        <dbReference type="SAM" id="Phobius"/>
    </source>
</evidence>
<keyword evidence="2" id="KW-1133">Transmembrane helix</keyword>
<accession>A0A918L5U6</accession>
<feature type="compositionally biased region" description="Pro residues" evidence="1">
    <location>
        <begin position="191"/>
        <end position="209"/>
    </location>
</feature>
<dbReference type="RefSeq" id="WP_229878304.1">
    <property type="nucleotide sequence ID" value="NZ_BMTL01000022.1"/>
</dbReference>
<keyword evidence="2" id="KW-0812">Transmembrane</keyword>
<organism evidence="3 4">
    <name type="scientific">Streptomyces humidus</name>
    <dbReference type="NCBI Taxonomy" id="52259"/>
    <lineage>
        <taxon>Bacteria</taxon>
        <taxon>Bacillati</taxon>
        <taxon>Actinomycetota</taxon>
        <taxon>Actinomycetes</taxon>
        <taxon>Kitasatosporales</taxon>
        <taxon>Streptomycetaceae</taxon>
        <taxon>Streptomyces</taxon>
    </lineage>
</organism>
<feature type="compositionally biased region" description="Pro residues" evidence="1">
    <location>
        <begin position="217"/>
        <end position="237"/>
    </location>
</feature>
<comment type="caution">
    <text evidence="3">The sequence shown here is derived from an EMBL/GenBank/DDBJ whole genome shotgun (WGS) entry which is preliminary data.</text>
</comment>
<proteinExistence type="predicted"/>
<feature type="transmembrane region" description="Helical" evidence="2">
    <location>
        <begin position="256"/>
        <end position="276"/>
    </location>
</feature>
<dbReference type="EMBL" id="BMTL01000022">
    <property type="protein sequence ID" value="GGS05334.1"/>
    <property type="molecule type" value="Genomic_DNA"/>
</dbReference>
<keyword evidence="2" id="KW-0472">Membrane</keyword>
<gene>
    <name evidence="3" type="ORF">GCM10010269_50260</name>
</gene>
<dbReference type="Proteomes" id="UP000606194">
    <property type="component" value="Unassembled WGS sequence"/>
</dbReference>
<evidence type="ECO:0000256" key="1">
    <source>
        <dbReference type="SAM" id="MobiDB-lite"/>
    </source>
</evidence>